<dbReference type="Pfam" id="PF02625">
    <property type="entry name" value="XdhC_CoxI"/>
    <property type="match status" value="1"/>
</dbReference>
<evidence type="ECO:0000259" key="3">
    <source>
        <dbReference type="Pfam" id="PF13478"/>
    </source>
</evidence>
<keyword evidence="5" id="KW-1185">Reference proteome</keyword>
<dbReference type="InterPro" id="IPR052698">
    <property type="entry name" value="MoCofactor_Util/Proc"/>
</dbReference>
<comment type="caution">
    <text evidence="4">The sequence shown here is derived from an EMBL/GenBank/DDBJ whole genome shotgun (WGS) entry which is preliminary data.</text>
</comment>
<feature type="domain" description="XdhC- CoxI" evidence="2">
    <location>
        <begin position="13"/>
        <end position="77"/>
    </location>
</feature>
<dbReference type="Pfam" id="PF13478">
    <property type="entry name" value="XdhC_C"/>
    <property type="match status" value="1"/>
</dbReference>
<sequence>MSTTVTARALELAAQRVPFVHARVVRAQAPASARAGDEAIVFEDGSIDGFVGGVCAESSVRTAALGALRDGGSLLLRVLPDGEAAFPESPGARVVVNPCLSGGALEIFLEPMLPPTLIEVVGQTPVAKAVAALADVLGYATAHSLPDGVAEQTAAVIVASHGRDEIESIRAALDAGVDRISLVASRRRGAALLDELGLNEAERARISSPAGIDIGARTAPEIALSILAEVVQRVRGGDRRGPAEDVGAEGTGEAARNGDGSAEGARNEGGAGGGGHAAPGAGVHGAHGTHGALVVPFGATDPVCGMTVTVMLDTPHLTVKGADVWFCGPRCRDRYAEGLVG</sequence>
<dbReference type="EMBL" id="SUMC01000099">
    <property type="protein sequence ID" value="TJZ99660.1"/>
    <property type="molecule type" value="Genomic_DNA"/>
</dbReference>
<dbReference type="Gene3D" id="3.40.50.720">
    <property type="entry name" value="NAD(P)-binding Rossmann-like Domain"/>
    <property type="match status" value="1"/>
</dbReference>
<dbReference type="PANTHER" id="PTHR30388">
    <property type="entry name" value="ALDEHYDE OXIDOREDUCTASE MOLYBDENUM COFACTOR ASSEMBLY PROTEIN"/>
    <property type="match status" value="1"/>
</dbReference>
<feature type="region of interest" description="Disordered" evidence="1">
    <location>
        <begin position="237"/>
        <end position="283"/>
    </location>
</feature>
<dbReference type="InterPro" id="IPR003777">
    <property type="entry name" value="XdhC_CoxI"/>
</dbReference>
<reference evidence="4 5" key="1">
    <citation type="submission" date="2019-04" db="EMBL/GenBank/DDBJ databases">
        <title>Streptomyces oryziradicis sp. nov., a novel actinomycete isolated from rhizosphere soil of rice (Oryza sativa L.).</title>
        <authorList>
            <person name="Li C."/>
        </authorList>
    </citation>
    <scope>NUCLEOTIDE SEQUENCE [LARGE SCALE GENOMIC DNA]</scope>
    <source>
        <strain evidence="4 5">NEAU-C40</strain>
    </source>
</reference>
<feature type="compositionally biased region" description="Gly residues" evidence="1">
    <location>
        <begin position="267"/>
        <end position="283"/>
    </location>
</feature>
<evidence type="ECO:0000313" key="5">
    <source>
        <dbReference type="Proteomes" id="UP000305778"/>
    </source>
</evidence>
<gene>
    <name evidence="4" type="ORF">FCI23_44850</name>
</gene>
<evidence type="ECO:0000313" key="4">
    <source>
        <dbReference type="EMBL" id="TJZ99660.1"/>
    </source>
</evidence>
<evidence type="ECO:0000259" key="2">
    <source>
        <dbReference type="Pfam" id="PF02625"/>
    </source>
</evidence>
<feature type="domain" description="XdhC Rossmann" evidence="3">
    <location>
        <begin position="120"/>
        <end position="230"/>
    </location>
</feature>
<dbReference type="Proteomes" id="UP000305778">
    <property type="component" value="Unassembled WGS sequence"/>
</dbReference>
<dbReference type="OrthoDB" id="5242066at2"/>
<protein>
    <submittedName>
        <fullName evidence="4">XdhC family protein</fullName>
    </submittedName>
</protein>
<dbReference type="PANTHER" id="PTHR30388:SF4">
    <property type="entry name" value="MOLYBDENUM COFACTOR INSERTION CHAPERONE PAOD"/>
    <property type="match status" value="1"/>
</dbReference>
<organism evidence="4 5">
    <name type="scientific">Actinacidiphila oryziradicis</name>
    <dbReference type="NCBI Taxonomy" id="2571141"/>
    <lineage>
        <taxon>Bacteria</taxon>
        <taxon>Bacillati</taxon>
        <taxon>Actinomycetota</taxon>
        <taxon>Actinomycetes</taxon>
        <taxon>Kitasatosporales</taxon>
        <taxon>Streptomycetaceae</taxon>
        <taxon>Actinacidiphila</taxon>
    </lineage>
</organism>
<dbReference type="RefSeq" id="WP_136729804.1">
    <property type="nucleotide sequence ID" value="NZ_SUMC01000099.1"/>
</dbReference>
<accession>A0A4U0RXV9</accession>
<evidence type="ECO:0000256" key="1">
    <source>
        <dbReference type="SAM" id="MobiDB-lite"/>
    </source>
</evidence>
<dbReference type="AlphaFoldDB" id="A0A4U0RXV9"/>
<name>A0A4U0RXV9_9ACTN</name>
<proteinExistence type="predicted"/>
<dbReference type="InterPro" id="IPR027051">
    <property type="entry name" value="XdhC_Rossmann_dom"/>
</dbReference>